<proteinExistence type="predicted"/>
<sequence length="128" mass="14168">MGIAIVRLKKHGVRFEIACYYNKVLSGRSRVADDSTGVKFENPIRSDYHAPQDLVSVKDANLEQMPMNLKEGDCYVVNHGEGLTTVDFGDHGSLAEKEGAGMVERRSGTGHAQQKGWSISCRWTIVEN</sequence>
<reference evidence="1 2" key="1">
    <citation type="journal article" date="2014" name="Agronomy (Basel)">
        <title>A Draft Genome Sequence for Ensete ventricosum, the Drought-Tolerant Tree Against Hunger.</title>
        <authorList>
            <person name="Harrison J."/>
            <person name="Moore K.A."/>
            <person name="Paszkiewicz K."/>
            <person name="Jones T."/>
            <person name="Grant M."/>
            <person name="Ambacheew D."/>
            <person name="Muzemil S."/>
            <person name="Studholme D.J."/>
        </authorList>
    </citation>
    <scope>NUCLEOTIDE SEQUENCE [LARGE SCALE GENOMIC DNA]</scope>
</reference>
<comment type="caution">
    <text evidence="1">The sequence shown here is derived from an EMBL/GenBank/DDBJ whole genome shotgun (WGS) entry which is preliminary data.</text>
</comment>
<dbReference type="SUPFAM" id="SSF89895">
    <property type="entry name" value="FYSH domain"/>
    <property type="match status" value="1"/>
</dbReference>
<dbReference type="Proteomes" id="UP000287651">
    <property type="component" value="Unassembled WGS sequence"/>
</dbReference>
<evidence type="ECO:0000313" key="1">
    <source>
        <dbReference type="EMBL" id="RRT41602.1"/>
    </source>
</evidence>
<dbReference type="AlphaFoldDB" id="A0A426XQA3"/>
<accession>A0A426XQA3</accession>
<dbReference type="InterPro" id="IPR036786">
    <property type="entry name" value="Ribosome_mat_SBDS_N_sf"/>
</dbReference>
<organism evidence="1 2">
    <name type="scientific">Ensete ventricosum</name>
    <name type="common">Abyssinian banana</name>
    <name type="synonym">Musa ensete</name>
    <dbReference type="NCBI Taxonomy" id="4639"/>
    <lineage>
        <taxon>Eukaryota</taxon>
        <taxon>Viridiplantae</taxon>
        <taxon>Streptophyta</taxon>
        <taxon>Embryophyta</taxon>
        <taxon>Tracheophyta</taxon>
        <taxon>Spermatophyta</taxon>
        <taxon>Magnoliopsida</taxon>
        <taxon>Liliopsida</taxon>
        <taxon>Zingiberales</taxon>
        <taxon>Musaceae</taxon>
        <taxon>Ensete</taxon>
    </lineage>
</organism>
<protein>
    <submittedName>
        <fullName evidence="1">Uncharacterized protein</fullName>
    </submittedName>
</protein>
<name>A0A426XQA3_ENSVE</name>
<gene>
    <name evidence="1" type="ORF">B296_00044897</name>
</gene>
<evidence type="ECO:0000313" key="2">
    <source>
        <dbReference type="Proteomes" id="UP000287651"/>
    </source>
</evidence>
<dbReference type="Gene3D" id="3.30.1250.10">
    <property type="entry name" value="Ribosome maturation protein SBDS, N-terminal domain"/>
    <property type="match status" value="1"/>
</dbReference>
<dbReference type="EMBL" id="AMZH03018455">
    <property type="protein sequence ID" value="RRT41602.1"/>
    <property type="molecule type" value="Genomic_DNA"/>
</dbReference>